<feature type="active site" description="Proton acceptor" evidence="2">
    <location>
        <position position="81"/>
    </location>
</feature>
<evidence type="ECO:0000259" key="4">
    <source>
        <dbReference type="Pfam" id="PF06094"/>
    </source>
</evidence>
<evidence type="ECO:0000313" key="6">
    <source>
        <dbReference type="Proteomes" id="UP000708208"/>
    </source>
</evidence>
<evidence type="ECO:0000313" key="5">
    <source>
        <dbReference type="EMBL" id="CAG7818967.1"/>
    </source>
</evidence>
<dbReference type="InterPro" id="IPR009288">
    <property type="entry name" value="AIG2-like_dom"/>
</dbReference>
<dbReference type="InterPro" id="IPR013024">
    <property type="entry name" value="GGCT-like"/>
</dbReference>
<dbReference type="PANTHER" id="PTHR12510:SF4">
    <property type="entry name" value="GAMMA-GLUTAMYLAMINECYCLOTRANSFERASE"/>
    <property type="match status" value="1"/>
</dbReference>
<name>A0A8J2PD55_9HEXA</name>
<protein>
    <recommendedName>
        <fullName evidence="3">Gamma-glutamylcyclotransferase family protein</fullName>
    </recommendedName>
</protein>
<feature type="domain" description="Gamma-glutamylcyclotransferase AIG2-like" evidence="4">
    <location>
        <begin position="3"/>
        <end position="117"/>
    </location>
</feature>
<dbReference type="AlphaFoldDB" id="A0A8J2PD55"/>
<evidence type="ECO:0000256" key="3">
    <source>
        <dbReference type="RuleBase" id="RU367036"/>
    </source>
</evidence>
<sequence>MYVFVYGTLKHDEPNHHWLTNEENGKATFVTKGKTQTPYPLIIASRYNIPFLLDKPGTGKNIEGEVYEIDEKMLSKLDILEEYPKLYVRREEVILVPPEVKSEGVLNATIYFLPSFQPDLLTKPFLESYSSNGPHNLRYVASEDDLSDAKDI</sequence>
<dbReference type="PANTHER" id="PTHR12510">
    <property type="entry name" value="TROPONIN C-AKIN-1 PROTEIN"/>
    <property type="match status" value="1"/>
</dbReference>
<evidence type="ECO:0000256" key="2">
    <source>
        <dbReference type="PIRSR" id="PIRSR639126-1"/>
    </source>
</evidence>
<organism evidence="5 6">
    <name type="scientific">Allacma fusca</name>
    <dbReference type="NCBI Taxonomy" id="39272"/>
    <lineage>
        <taxon>Eukaryota</taxon>
        <taxon>Metazoa</taxon>
        <taxon>Ecdysozoa</taxon>
        <taxon>Arthropoda</taxon>
        <taxon>Hexapoda</taxon>
        <taxon>Collembola</taxon>
        <taxon>Symphypleona</taxon>
        <taxon>Sminthuridae</taxon>
        <taxon>Allacma</taxon>
    </lineage>
</organism>
<reference evidence="5" key="1">
    <citation type="submission" date="2021-06" db="EMBL/GenBank/DDBJ databases">
        <authorList>
            <person name="Hodson N. C."/>
            <person name="Mongue J. A."/>
            <person name="Jaron S. K."/>
        </authorList>
    </citation>
    <scope>NUCLEOTIDE SEQUENCE</scope>
</reference>
<comment type="similarity">
    <text evidence="1 3">Belongs to the gamma-glutamylcyclotransferase family.</text>
</comment>
<evidence type="ECO:0000256" key="1">
    <source>
        <dbReference type="ARBA" id="ARBA00008861"/>
    </source>
</evidence>
<dbReference type="InterPro" id="IPR039126">
    <property type="entry name" value="GGACT"/>
</dbReference>
<dbReference type="Proteomes" id="UP000708208">
    <property type="component" value="Unassembled WGS sequence"/>
</dbReference>
<proteinExistence type="inferred from homology"/>
<comment type="caution">
    <text evidence="5">The sequence shown here is derived from an EMBL/GenBank/DDBJ whole genome shotgun (WGS) entry which is preliminary data.</text>
</comment>
<accession>A0A8J2PD55</accession>
<dbReference type="GO" id="GO:0005829">
    <property type="term" value="C:cytosol"/>
    <property type="evidence" value="ECO:0007669"/>
    <property type="project" value="TreeGrafter"/>
</dbReference>
<dbReference type="EMBL" id="CAJVCH010435359">
    <property type="protein sequence ID" value="CAG7818967.1"/>
    <property type="molecule type" value="Genomic_DNA"/>
</dbReference>
<dbReference type="CDD" id="cd06661">
    <property type="entry name" value="GGCT_like"/>
    <property type="match status" value="1"/>
</dbReference>
<dbReference type="OrthoDB" id="113620at2759"/>
<gene>
    <name evidence="5" type="ORF">AFUS01_LOCUS29444</name>
</gene>
<dbReference type="Pfam" id="PF06094">
    <property type="entry name" value="GGACT"/>
    <property type="match status" value="1"/>
</dbReference>
<keyword evidence="6" id="KW-1185">Reference proteome</keyword>
<dbReference type="GO" id="GO:0061929">
    <property type="term" value="F:gamma-glutamylaminecyclotransferase activity"/>
    <property type="evidence" value="ECO:0007669"/>
    <property type="project" value="InterPro"/>
</dbReference>